<dbReference type="AlphaFoldDB" id="A0A0N8CHH5"/>
<evidence type="ECO:0000313" key="2">
    <source>
        <dbReference type="EMBL" id="JAN39603.1"/>
    </source>
</evidence>
<feature type="compositionally biased region" description="Basic residues" evidence="1">
    <location>
        <begin position="59"/>
        <end position="69"/>
    </location>
</feature>
<dbReference type="EMBL" id="GDIQ01055134">
    <property type="protein sequence ID" value="JAN39603.1"/>
    <property type="molecule type" value="Transcribed_RNA"/>
</dbReference>
<feature type="region of interest" description="Disordered" evidence="1">
    <location>
        <begin position="49"/>
        <end position="69"/>
    </location>
</feature>
<name>A0A0N8CHH5_9CRUS</name>
<evidence type="ECO:0000256" key="1">
    <source>
        <dbReference type="SAM" id="MobiDB-lite"/>
    </source>
</evidence>
<sequence>MAFYGIMRYGCPAAKRIQQEEKANFYCVEYQPNDSSNVRFMPKRKSSVVVCKPTDPRHPPKSHTHRLSS</sequence>
<proteinExistence type="predicted"/>
<organism evidence="2">
    <name type="scientific">Daphnia magna</name>
    <dbReference type="NCBI Taxonomy" id="35525"/>
    <lineage>
        <taxon>Eukaryota</taxon>
        <taxon>Metazoa</taxon>
        <taxon>Ecdysozoa</taxon>
        <taxon>Arthropoda</taxon>
        <taxon>Crustacea</taxon>
        <taxon>Branchiopoda</taxon>
        <taxon>Diplostraca</taxon>
        <taxon>Cladocera</taxon>
        <taxon>Anomopoda</taxon>
        <taxon>Daphniidae</taxon>
        <taxon>Daphnia</taxon>
    </lineage>
</organism>
<accession>A0A0N8CHH5</accession>
<protein>
    <submittedName>
        <fullName evidence="2">Uncharacterized protein</fullName>
    </submittedName>
</protein>
<reference evidence="2" key="1">
    <citation type="submission" date="2015-10" db="EMBL/GenBank/DDBJ databases">
        <title>EvidentialGene: Evidence-directed Construction of Complete mRNA Transcriptomes without Genomes.</title>
        <authorList>
            <person name="Gilbert D.G."/>
        </authorList>
    </citation>
    <scope>NUCLEOTIDE SEQUENCE</scope>
</reference>